<protein>
    <submittedName>
        <fullName evidence="2">S41 family peptidase</fullName>
    </submittedName>
</protein>
<reference evidence="3" key="1">
    <citation type="journal article" date="2019" name="Int. J. Syst. Evol. Microbiol.">
        <title>The Global Catalogue of Microorganisms (GCM) 10K type strain sequencing project: providing services to taxonomists for standard genome sequencing and annotation.</title>
        <authorList>
            <consortium name="The Broad Institute Genomics Platform"/>
            <consortium name="The Broad Institute Genome Sequencing Center for Infectious Disease"/>
            <person name="Wu L."/>
            <person name="Ma J."/>
        </authorList>
    </citation>
    <scope>NUCLEOTIDE SEQUENCE [LARGE SCALE GENOMIC DNA]</scope>
    <source>
        <strain evidence="3">KCTC 22209</strain>
    </source>
</reference>
<comment type="caution">
    <text evidence="2">The sequence shown here is derived from an EMBL/GenBank/DDBJ whole genome shotgun (WGS) entry which is preliminary data.</text>
</comment>
<name>A0ABW5YUB7_9SPHI</name>
<dbReference type="Proteomes" id="UP001597509">
    <property type="component" value="Unassembled WGS sequence"/>
</dbReference>
<accession>A0ABW5YUB7</accession>
<evidence type="ECO:0000313" key="2">
    <source>
        <dbReference type="EMBL" id="MFD2903866.1"/>
    </source>
</evidence>
<dbReference type="InterPro" id="IPR005151">
    <property type="entry name" value="Tail-specific_protease"/>
</dbReference>
<organism evidence="2 3">
    <name type="scientific">Sphingobacterium anhuiense</name>
    <dbReference type="NCBI Taxonomy" id="493780"/>
    <lineage>
        <taxon>Bacteria</taxon>
        <taxon>Pseudomonadati</taxon>
        <taxon>Bacteroidota</taxon>
        <taxon>Sphingobacteriia</taxon>
        <taxon>Sphingobacteriales</taxon>
        <taxon>Sphingobacteriaceae</taxon>
        <taxon>Sphingobacterium</taxon>
    </lineage>
</organism>
<dbReference type="InterPro" id="IPR029045">
    <property type="entry name" value="ClpP/crotonase-like_dom_sf"/>
</dbReference>
<keyword evidence="3" id="KW-1185">Reference proteome</keyword>
<feature type="domain" description="Tail specific protease" evidence="1">
    <location>
        <begin position="512"/>
        <end position="701"/>
    </location>
</feature>
<dbReference type="SMART" id="SM00245">
    <property type="entry name" value="TSPc"/>
    <property type="match status" value="1"/>
</dbReference>
<gene>
    <name evidence="2" type="ORF">ACFS6I_08025</name>
</gene>
<dbReference type="SUPFAM" id="SSF52096">
    <property type="entry name" value="ClpP/crotonase"/>
    <property type="match status" value="1"/>
</dbReference>
<dbReference type="Pfam" id="PF03572">
    <property type="entry name" value="Peptidase_S41"/>
    <property type="match status" value="1"/>
</dbReference>
<sequence>MKRTSLAILFAVFFLSLGFPARSQERFNFSFETPIARPWYRLGDSTVFTTVIDHDVYYKGKGSLRVESLKKSNGFGGVMMGLPSNLKGDSIRLSVMIKRENVTASSVVNVMLRIDPEIFFDNMAKREVRGTKDWENFTVTAKLNPDKTEGISLAFFLSGEGKVWFDDVIVTVDGKDITKETGKFVPFAEKDPVESGITDFNNSPEIDQRLVDLGRIWGFLKYRHPAVAQGKLDWDQYLFKSIHAVITAQDNQTVEAYYATLLDSLGTTQDYPKAKMEHMIYEVDYSWIDKLSFKKDLKDKLKRIRYTNFDKHHYFSFANGIGNVLFQNEKKYDNIQSADAGFRLLTLFRFWNMVEYFSPNKDLTEPNWNEVLKISVPEMILSRDDKSYGLAVLKMLSRVKDAHTGLWSRPKALQSYYGTYHLPAQIRIVEGKAVVTKLLAVNDGVNVLQVGDVLMGKENKKIGEIKDSVWTYIATPNEAVTNREFAVRLRMSNSDLVPIKLIRNGREMEVNVPAVPLNQFRAPETDTVAYKMLDNNILYIKHSLLTSKMLEENMDEWSKIKGVVIDNRNYPRDFLVFKLGALLLPKPTDFVRFTNTNLSQPGTFIMSPALQVGKETNDYYKGKIAVLVNEDTQSSAEYHVMAYQTSPNVKVFGSQTAGADGNVSYIDLPGNLKTSITGLGVYYPDQSKTQRVGIKIDHLVSPTIKGIKAGQDEVLNAALEYLNK</sequence>
<dbReference type="Gene3D" id="3.90.226.10">
    <property type="entry name" value="2-enoyl-CoA Hydratase, Chain A, domain 1"/>
    <property type="match status" value="1"/>
</dbReference>
<evidence type="ECO:0000313" key="3">
    <source>
        <dbReference type="Proteomes" id="UP001597509"/>
    </source>
</evidence>
<evidence type="ECO:0000259" key="1">
    <source>
        <dbReference type="SMART" id="SM00245"/>
    </source>
</evidence>
<dbReference type="RefSeq" id="WP_380919484.1">
    <property type="nucleotide sequence ID" value="NZ_JBHUPE010000004.1"/>
</dbReference>
<dbReference type="Gene3D" id="2.60.120.260">
    <property type="entry name" value="Galactose-binding domain-like"/>
    <property type="match status" value="1"/>
</dbReference>
<proteinExistence type="predicted"/>
<dbReference type="EMBL" id="JBHUPE010000004">
    <property type="protein sequence ID" value="MFD2903866.1"/>
    <property type="molecule type" value="Genomic_DNA"/>
</dbReference>